<dbReference type="GO" id="GO:0003968">
    <property type="term" value="F:RNA-directed RNA polymerase activity"/>
    <property type="evidence" value="ECO:0007669"/>
    <property type="project" value="UniProtKB-KW"/>
</dbReference>
<keyword evidence="1" id="KW-0808">Transferase</keyword>
<keyword evidence="1" id="KW-0548">Nucleotidyltransferase</keyword>
<proteinExistence type="predicted"/>
<protein>
    <submittedName>
        <fullName evidence="1">RNA-dependent RNA polymerase</fullName>
    </submittedName>
</protein>
<accession>A0A9E7V224</accession>
<keyword evidence="1" id="KW-0696">RNA-directed RNA polymerase</keyword>
<reference evidence="1" key="1">
    <citation type="submission" date="2022-05" db="EMBL/GenBank/DDBJ databases">
        <authorList>
            <person name="Cao W."/>
            <person name="Jia N."/>
            <person name="Lam T.T.-Y."/>
            <person name="Ni X."/>
            <person name="Liu J."/>
        </authorList>
    </citation>
    <scope>NUCLEOTIDE SEQUENCE</scope>
    <source>
        <strain evidence="1">TIGMIC 9</strain>
    </source>
</reference>
<dbReference type="CDD" id="cd23183">
    <property type="entry name" value="ps-ssRNAv_Botourmiaviridae_RdRp"/>
    <property type="match status" value="1"/>
</dbReference>
<name>A0A9E7V224_9VIRU</name>
<sequence>MVTKSRKTNNQYHRILVLPRGTPRPCRDFMARTTIVVQRAASTVRQLCKASVPTFAPSRVHCCSELLAQVKQYLSTPLGQSEETQMAFQSIKKILPNSCKCLKGGLLSDLHSRLSRPPPSLPPGYLRFVREISKEIFTKGWDAAWSTKVSSFSPSLGSCIGKSRKHGGQLSTLAVDGQSAWQESLLRPRPGSLEGELLLVDSSGKPRPLTRFSSEAASLRPLHGLIYDHLSKFPWLLRGDVTAERLKEAGFDFSKSGEEPLTSGDYKSATDNLSIEVAESILDVAWSSSSYVPAPVFRFALAAQRPRLAYETDDLLVEHFVPTRGQMMGSYLCFPLLCLQNYIAFRYAESRFGCSGTPVLINGDDILFQSPRAFSEEWMSVVGGLGLEVEKTKTSVSCEFGSLNSTLVRWKGGNLVVVRTLRLGMLRECSHPGNLGTSAAIFSRVGPRESWMANCLAFLSWHQHTIVKWNAVASDMGFQGRLLRRAFERFRGGRLLWRDDVLHQMRLDRLPSAPCPHNVVMRSQEFVNVKRQEVSKDISRETCIWMASRKWELGRGYMAIKPTKLVHERAKATRVPAWLNRYDTKPEVLKRESARVLVRTEYYFTDSVSGPRKRPLRVKLPGQSKPSFLSESLSISTRRSVPLERTWWSPPCSVDEVRIPKSIWEAHHPPHTFSGMSLLANPSSVPYVDVVKNLVRSETQGDEIFYSRVADRTLLNSGLSCFRQFWALNE</sequence>
<dbReference type="EMBL" id="ON746335">
    <property type="protein sequence ID" value="UYL95429.1"/>
    <property type="molecule type" value="Genomic_RNA"/>
</dbReference>
<organism evidence="1">
    <name type="scientific">Lianyungang Botou tick virus 1</name>
    <dbReference type="NCBI Taxonomy" id="2972045"/>
    <lineage>
        <taxon>Viruses</taxon>
        <taxon>Riboviria</taxon>
        <taxon>Orthornavirae</taxon>
        <taxon>Lenarviricota</taxon>
        <taxon>Miaviricetes</taxon>
        <taxon>Ourlivirales</taxon>
        <taxon>Botourmiaviridae</taxon>
    </lineage>
</organism>
<evidence type="ECO:0000313" key="1">
    <source>
        <dbReference type="EMBL" id="UYL95429.1"/>
    </source>
</evidence>